<dbReference type="OrthoDB" id="2272416at2759"/>
<proteinExistence type="predicted"/>
<accession>A0A5B6VP53</accession>
<dbReference type="AlphaFoldDB" id="A0A5B6VP53"/>
<evidence type="ECO:0000313" key="1">
    <source>
        <dbReference type="EMBL" id="KAA3470853.1"/>
    </source>
</evidence>
<gene>
    <name evidence="1" type="ORF">EPI10_016531</name>
</gene>
<organism evidence="1 2">
    <name type="scientific">Gossypium australe</name>
    <dbReference type="NCBI Taxonomy" id="47621"/>
    <lineage>
        <taxon>Eukaryota</taxon>
        <taxon>Viridiplantae</taxon>
        <taxon>Streptophyta</taxon>
        <taxon>Embryophyta</taxon>
        <taxon>Tracheophyta</taxon>
        <taxon>Spermatophyta</taxon>
        <taxon>Magnoliopsida</taxon>
        <taxon>eudicotyledons</taxon>
        <taxon>Gunneridae</taxon>
        <taxon>Pentapetalae</taxon>
        <taxon>rosids</taxon>
        <taxon>malvids</taxon>
        <taxon>Malvales</taxon>
        <taxon>Malvaceae</taxon>
        <taxon>Malvoideae</taxon>
        <taxon>Gossypium</taxon>
    </lineage>
</organism>
<protein>
    <submittedName>
        <fullName evidence="1">Gag-Pol polyprotein</fullName>
    </submittedName>
</protein>
<dbReference type="EMBL" id="SMMG02000006">
    <property type="protein sequence ID" value="KAA3470853.1"/>
    <property type="molecule type" value="Genomic_DNA"/>
</dbReference>
<dbReference type="Proteomes" id="UP000325315">
    <property type="component" value="Unassembled WGS sequence"/>
</dbReference>
<sequence length="85" mass="9765">MCKRFEDGLNEDIQLLVGILELKEFVVLVKRACKAEEQSKEKRKADEDWGKQYSGFKSQATLMASVGNVRSNKPECQYCGRRHPD</sequence>
<name>A0A5B6VP53_9ROSI</name>
<evidence type="ECO:0000313" key="2">
    <source>
        <dbReference type="Proteomes" id="UP000325315"/>
    </source>
</evidence>
<reference evidence="2" key="1">
    <citation type="journal article" date="2019" name="Plant Biotechnol. J.">
        <title>Genome sequencing of the Australian wild diploid species Gossypium australe highlights disease resistance and delayed gland morphogenesis.</title>
        <authorList>
            <person name="Cai Y."/>
            <person name="Cai X."/>
            <person name="Wang Q."/>
            <person name="Wang P."/>
            <person name="Zhang Y."/>
            <person name="Cai C."/>
            <person name="Xu Y."/>
            <person name="Wang K."/>
            <person name="Zhou Z."/>
            <person name="Wang C."/>
            <person name="Geng S."/>
            <person name="Li B."/>
            <person name="Dong Q."/>
            <person name="Hou Y."/>
            <person name="Wang H."/>
            <person name="Ai P."/>
            <person name="Liu Z."/>
            <person name="Yi F."/>
            <person name="Sun M."/>
            <person name="An G."/>
            <person name="Cheng J."/>
            <person name="Zhang Y."/>
            <person name="Shi Q."/>
            <person name="Xie Y."/>
            <person name="Shi X."/>
            <person name="Chang Y."/>
            <person name="Huang F."/>
            <person name="Chen Y."/>
            <person name="Hong S."/>
            <person name="Mi L."/>
            <person name="Sun Q."/>
            <person name="Zhang L."/>
            <person name="Zhou B."/>
            <person name="Peng R."/>
            <person name="Zhang X."/>
            <person name="Liu F."/>
        </authorList>
    </citation>
    <scope>NUCLEOTIDE SEQUENCE [LARGE SCALE GENOMIC DNA]</scope>
    <source>
        <strain evidence="2">cv. PA1801</strain>
    </source>
</reference>
<comment type="caution">
    <text evidence="1">The sequence shown here is derived from an EMBL/GenBank/DDBJ whole genome shotgun (WGS) entry which is preliminary data.</text>
</comment>
<keyword evidence="2" id="KW-1185">Reference proteome</keyword>